<dbReference type="InterPro" id="IPR013389">
    <property type="entry name" value="CRISPR-assoc_prot_Cas8b"/>
</dbReference>
<dbReference type="AlphaFoldDB" id="I5BY67"/>
<dbReference type="OrthoDB" id="905351at2"/>
<dbReference type="Pfam" id="PF09484">
    <property type="entry name" value="Cas_TM1802"/>
    <property type="match status" value="1"/>
</dbReference>
<proteinExistence type="predicted"/>
<keyword evidence="2" id="KW-1185">Reference proteome</keyword>
<dbReference type="EMBL" id="AJYA01000042">
    <property type="protein sequence ID" value="EIM74519.1"/>
    <property type="molecule type" value="Genomic_DNA"/>
</dbReference>
<evidence type="ECO:0000313" key="1">
    <source>
        <dbReference type="EMBL" id="EIM74519.1"/>
    </source>
</evidence>
<organism evidence="1 2">
    <name type="scientific">Nitritalea halalkaliphila LW7</name>
    <dbReference type="NCBI Taxonomy" id="1189621"/>
    <lineage>
        <taxon>Bacteria</taxon>
        <taxon>Pseudomonadati</taxon>
        <taxon>Bacteroidota</taxon>
        <taxon>Cytophagia</taxon>
        <taxon>Cytophagales</taxon>
        <taxon>Cyclobacteriaceae</taxon>
        <taxon>Nitritalea</taxon>
    </lineage>
</organism>
<accession>I5BY67</accession>
<dbReference type="STRING" id="1189621.A3SI_16045"/>
<dbReference type="RefSeq" id="WP_009056599.1">
    <property type="nucleotide sequence ID" value="NZ_AJYA01000042.1"/>
</dbReference>
<gene>
    <name evidence="1" type="ORF">A3SI_16045</name>
</gene>
<sequence>MITALYKFSKLLQNDPDLQIYFSTSENPFDGREELGKIIVGEVENKQFKGFHLEDFNPSSVPKYLYRKPAGANGTNIVPTLFINKQNPEKTWRKISKSLLNLKPRIVQESEIEKISTEFSKLEFNSDFSYLITFKLDGKFMGEFESYTRLFSNEAYIKYFKKKNKNSKKENKTCALTGKISTVFGFVDTLGFTVDADSFMRNGFNASDAYKMFPISESAIPILEAGRGILLNQVAANFFGQYKYAIIPNFIFLEDQELGEMVASTFLNKAAFNADSKVKGVAAFINDSESLLDEIVNSDQLKRSDIQYSILFFEQQQAQFKIHLEISDVLPSRISKILESKTIAEEKYKWLTYYKTKDGTIITHNITLFRLREYFLTSDKVLQPSYFKLLSSIFTGQKFNDLKLLSLILNTWKLNYKKYFHDEEKSVCFICETSFS</sequence>
<reference evidence="1 2" key="1">
    <citation type="submission" date="2012-05" db="EMBL/GenBank/DDBJ databases">
        <title>Genome sequence of Nitritalea halalkaliphila LW7.</title>
        <authorList>
            <person name="Jangir P.K."/>
            <person name="Singh A."/>
            <person name="Shivaji S."/>
            <person name="Sharma R."/>
        </authorList>
    </citation>
    <scope>NUCLEOTIDE SEQUENCE [LARGE SCALE GENOMIC DNA]</scope>
    <source>
        <strain evidence="1 2">LW7</strain>
    </source>
</reference>
<name>I5BY67_9BACT</name>
<evidence type="ECO:0000313" key="2">
    <source>
        <dbReference type="Proteomes" id="UP000005551"/>
    </source>
</evidence>
<dbReference type="Proteomes" id="UP000005551">
    <property type="component" value="Unassembled WGS sequence"/>
</dbReference>
<protein>
    <submittedName>
        <fullName evidence="1">CRISPR-associated protein, family</fullName>
    </submittedName>
</protein>
<comment type="caution">
    <text evidence="1">The sequence shown here is derived from an EMBL/GenBank/DDBJ whole genome shotgun (WGS) entry which is preliminary data.</text>
</comment>